<evidence type="ECO:0000313" key="4">
    <source>
        <dbReference type="Proteomes" id="UP000320216"/>
    </source>
</evidence>
<reference evidence="3 4" key="1">
    <citation type="submission" date="2019-07" db="EMBL/GenBank/DDBJ databases">
        <title>Full genome sequence of Humibacter sp. WJ7-1.</title>
        <authorList>
            <person name="Im W.-T."/>
        </authorList>
    </citation>
    <scope>NUCLEOTIDE SEQUENCE [LARGE SCALE GENOMIC DNA]</scope>
    <source>
        <strain evidence="3 4">WJ7-1</strain>
    </source>
</reference>
<feature type="transmembrane region" description="Helical" evidence="2">
    <location>
        <begin position="124"/>
        <end position="150"/>
    </location>
</feature>
<accession>A0A5B8M125</accession>
<dbReference type="RefSeq" id="WP_146318515.1">
    <property type="nucleotide sequence ID" value="NZ_CP042305.1"/>
</dbReference>
<dbReference type="Proteomes" id="UP000320216">
    <property type="component" value="Chromosome"/>
</dbReference>
<keyword evidence="2" id="KW-0812">Transmembrane</keyword>
<evidence type="ECO:0000256" key="1">
    <source>
        <dbReference type="SAM" id="MobiDB-lite"/>
    </source>
</evidence>
<feature type="region of interest" description="Disordered" evidence="1">
    <location>
        <begin position="75"/>
        <end position="111"/>
    </location>
</feature>
<evidence type="ECO:0000256" key="2">
    <source>
        <dbReference type="SAM" id="Phobius"/>
    </source>
</evidence>
<proteinExistence type="predicted"/>
<gene>
    <name evidence="3" type="ORF">FPZ11_03825</name>
</gene>
<protein>
    <submittedName>
        <fullName evidence="3">J domain-containing protein</fullName>
    </submittedName>
</protein>
<dbReference type="EMBL" id="CP042305">
    <property type="protein sequence ID" value="QDZ14023.1"/>
    <property type="molecule type" value="Genomic_DNA"/>
</dbReference>
<dbReference type="OrthoDB" id="9835119at2"/>
<keyword evidence="2" id="KW-1133">Transmembrane helix</keyword>
<keyword evidence="4" id="KW-1185">Reference proteome</keyword>
<name>A0A5B8M125_9MICO</name>
<keyword evidence="2" id="KW-0472">Membrane</keyword>
<organism evidence="3 4">
    <name type="scientific">Humibacter ginsenosidimutans</name>
    <dbReference type="NCBI Taxonomy" id="2599293"/>
    <lineage>
        <taxon>Bacteria</taxon>
        <taxon>Bacillati</taxon>
        <taxon>Actinomycetota</taxon>
        <taxon>Actinomycetes</taxon>
        <taxon>Micrococcales</taxon>
        <taxon>Microbacteriaceae</taxon>
        <taxon>Humibacter</taxon>
    </lineage>
</organism>
<dbReference type="KEGG" id="huw:FPZ11_03825"/>
<sequence>MTPDEAAAALGVARDASASDILTAYSAKAKEVGGSNAGDPDAEKAEVQMLSEARVTLMTHRQKTQGTQQRTAVAQRAAGKEPEFGERVAAPEPSGWPDDTPAKGKRRSVEEEQSRKVRSLQIGILGLVLAVSSWFWWLLMPLTLFGMGLSIWSLVRVRGYGSGMYTATRIIAWISLLLGAFGLLGNILLIVGAFKG</sequence>
<dbReference type="AlphaFoldDB" id="A0A5B8M125"/>
<evidence type="ECO:0000313" key="3">
    <source>
        <dbReference type="EMBL" id="QDZ14023.1"/>
    </source>
</evidence>
<feature type="transmembrane region" description="Helical" evidence="2">
    <location>
        <begin position="170"/>
        <end position="194"/>
    </location>
</feature>